<evidence type="ECO:0000256" key="1">
    <source>
        <dbReference type="SAM" id="MobiDB-lite"/>
    </source>
</evidence>
<keyword evidence="3" id="KW-1185">Reference proteome</keyword>
<dbReference type="AlphaFoldDB" id="A0A427YQ13"/>
<dbReference type="EMBL" id="RSCD01000004">
    <property type="protein sequence ID" value="RSH93136.1"/>
    <property type="molecule type" value="Genomic_DNA"/>
</dbReference>
<comment type="caution">
    <text evidence="2">The sequence shown here is derived from an EMBL/GenBank/DDBJ whole genome shotgun (WGS) entry which is preliminary data.</text>
</comment>
<dbReference type="Proteomes" id="UP000279259">
    <property type="component" value="Unassembled WGS sequence"/>
</dbReference>
<sequence length="191" mass="21036">MSSPVDLLRVAQASAHSMSVNDLRSSLRRSQVVTNQIICSARYKRFPWCPNWDSHRTDLTLLLELWDPPTKEERLCKLDETYSAVLSADGVTLNRLLASLREGALRGPPSTVPTSQAQAPWTIDQAEQQLRALSLCALDRHDTLVGALNDELRLVARGAAFTYDATKEDSGTETKQAPDVSIRSASEVSDA</sequence>
<gene>
    <name evidence="2" type="ORF">EHS25_007489</name>
</gene>
<accession>A0A427YQ13</accession>
<reference evidence="2 3" key="1">
    <citation type="submission" date="2018-11" db="EMBL/GenBank/DDBJ databases">
        <title>Genome sequence of Saitozyma podzolica DSM 27192.</title>
        <authorList>
            <person name="Aliyu H."/>
            <person name="Gorte O."/>
            <person name="Ochsenreither K."/>
        </authorList>
    </citation>
    <scope>NUCLEOTIDE SEQUENCE [LARGE SCALE GENOMIC DNA]</scope>
    <source>
        <strain evidence="2 3">DSM 27192</strain>
    </source>
</reference>
<evidence type="ECO:0000313" key="3">
    <source>
        <dbReference type="Proteomes" id="UP000279259"/>
    </source>
</evidence>
<organism evidence="2 3">
    <name type="scientific">Saitozyma podzolica</name>
    <dbReference type="NCBI Taxonomy" id="1890683"/>
    <lineage>
        <taxon>Eukaryota</taxon>
        <taxon>Fungi</taxon>
        <taxon>Dikarya</taxon>
        <taxon>Basidiomycota</taxon>
        <taxon>Agaricomycotina</taxon>
        <taxon>Tremellomycetes</taxon>
        <taxon>Tremellales</taxon>
        <taxon>Trimorphomycetaceae</taxon>
        <taxon>Saitozyma</taxon>
    </lineage>
</organism>
<name>A0A427YQ13_9TREE</name>
<dbReference type="OrthoDB" id="10429013at2759"/>
<protein>
    <submittedName>
        <fullName evidence="2">Uncharacterized protein</fullName>
    </submittedName>
</protein>
<evidence type="ECO:0000313" key="2">
    <source>
        <dbReference type="EMBL" id="RSH93136.1"/>
    </source>
</evidence>
<proteinExistence type="predicted"/>
<feature type="region of interest" description="Disordered" evidence="1">
    <location>
        <begin position="165"/>
        <end position="191"/>
    </location>
</feature>